<dbReference type="InterPro" id="IPR003439">
    <property type="entry name" value="ABC_transporter-like_ATP-bd"/>
</dbReference>
<dbReference type="InterPro" id="IPR003593">
    <property type="entry name" value="AAA+_ATPase"/>
</dbReference>
<feature type="domain" description="ABC transporter" evidence="5">
    <location>
        <begin position="4"/>
        <end position="232"/>
    </location>
</feature>
<name>A0A917LZP8_9BACL</name>
<dbReference type="PANTHER" id="PTHR43335:SF2">
    <property type="entry name" value="ABC TRANSPORTER, ATP-BINDING PROTEIN"/>
    <property type="match status" value="1"/>
</dbReference>
<gene>
    <name evidence="6" type="ORF">GCM10010918_23340</name>
</gene>
<keyword evidence="4 6" id="KW-0067">ATP-binding</keyword>
<sequence>MLQLQVDQLTKTYGSNLALNGFSYTFTEGVYGLLGPNGAGKSTLMNLLTDNLLPSSGVVRYNGQPINKLGKKFLKVLGYMPQQQGIYDTFTAERFLYYIAALKGLKKKEADVQIPHLLSLVNLQAERYKKLGNFSGGMKQRILIAQALIGDPEVLILDEPTAGLDPKERIRIRNLISEISFNKIVLVATHVVTDIEYIAKEVLLLKKGKLIDSGSPYRLSNALQGVVFELQTTSDQLPEVAQHYKIGNIAKDVGHITIRIVSDEKPELYTYNEVKPTLEDLYLYRFDTEDLE</sequence>
<dbReference type="Pfam" id="PF00005">
    <property type="entry name" value="ABC_tran"/>
    <property type="match status" value="1"/>
</dbReference>
<dbReference type="AlphaFoldDB" id="A0A917LZP8"/>
<evidence type="ECO:0000313" key="6">
    <source>
        <dbReference type="EMBL" id="GGG67909.1"/>
    </source>
</evidence>
<dbReference type="RefSeq" id="WP_229692110.1">
    <property type="nucleotide sequence ID" value="NZ_BMHY01000004.1"/>
</dbReference>
<evidence type="ECO:0000259" key="5">
    <source>
        <dbReference type="PROSITE" id="PS50893"/>
    </source>
</evidence>
<evidence type="ECO:0000256" key="2">
    <source>
        <dbReference type="ARBA" id="ARBA00022448"/>
    </source>
</evidence>
<keyword evidence="7" id="KW-1185">Reference proteome</keyword>
<organism evidence="6 7">
    <name type="scientific">Paenibacillus radicis</name>
    <name type="common">ex Gao et al. 2016</name>
    <dbReference type="NCBI Taxonomy" id="1737354"/>
    <lineage>
        <taxon>Bacteria</taxon>
        <taxon>Bacillati</taxon>
        <taxon>Bacillota</taxon>
        <taxon>Bacilli</taxon>
        <taxon>Bacillales</taxon>
        <taxon>Paenibacillaceae</taxon>
        <taxon>Paenibacillus</taxon>
    </lineage>
</organism>
<dbReference type="CDD" id="cd03264">
    <property type="entry name" value="ABC_drug_resistance_like"/>
    <property type="match status" value="1"/>
</dbReference>
<protein>
    <submittedName>
        <fullName evidence="6">ABC transporter ATP-binding protein</fullName>
    </submittedName>
</protein>
<accession>A0A917LZP8</accession>
<dbReference type="InterPro" id="IPR017871">
    <property type="entry name" value="ABC_transporter-like_CS"/>
</dbReference>
<reference evidence="6 7" key="1">
    <citation type="journal article" date="2014" name="Int. J. Syst. Evol. Microbiol.">
        <title>Complete genome sequence of Corynebacterium casei LMG S-19264T (=DSM 44701T), isolated from a smear-ripened cheese.</title>
        <authorList>
            <consortium name="US DOE Joint Genome Institute (JGI-PGF)"/>
            <person name="Walter F."/>
            <person name="Albersmeier A."/>
            <person name="Kalinowski J."/>
            <person name="Ruckert C."/>
        </authorList>
    </citation>
    <scope>NUCLEOTIDE SEQUENCE [LARGE SCALE GENOMIC DNA]</scope>
    <source>
        <strain evidence="6 7">CGMCC 1.15286</strain>
    </source>
</reference>
<keyword evidence="3" id="KW-0547">Nucleotide-binding</keyword>
<dbReference type="SMART" id="SM00382">
    <property type="entry name" value="AAA"/>
    <property type="match status" value="1"/>
</dbReference>
<comment type="caution">
    <text evidence="6">The sequence shown here is derived from an EMBL/GenBank/DDBJ whole genome shotgun (WGS) entry which is preliminary data.</text>
</comment>
<comment type="similarity">
    <text evidence="1">Belongs to the ABC transporter superfamily.</text>
</comment>
<dbReference type="EMBL" id="BMHY01000004">
    <property type="protein sequence ID" value="GGG67909.1"/>
    <property type="molecule type" value="Genomic_DNA"/>
</dbReference>
<evidence type="ECO:0000313" key="7">
    <source>
        <dbReference type="Proteomes" id="UP000600247"/>
    </source>
</evidence>
<evidence type="ECO:0000256" key="1">
    <source>
        <dbReference type="ARBA" id="ARBA00005417"/>
    </source>
</evidence>
<dbReference type="Gene3D" id="3.40.50.300">
    <property type="entry name" value="P-loop containing nucleotide triphosphate hydrolases"/>
    <property type="match status" value="1"/>
</dbReference>
<keyword evidence="2" id="KW-0813">Transport</keyword>
<dbReference type="GO" id="GO:0016887">
    <property type="term" value="F:ATP hydrolysis activity"/>
    <property type="evidence" value="ECO:0007669"/>
    <property type="project" value="InterPro"/>
</dbReference>
<dbReference type="Proteomes" id="UP000600247">
    <property type="component" value="Unassembled WGS sequence"/>
</dbReference>
<evidence type="ECO:0000256" key="3">
    <source>
        <dbReference type="ARBA" id="ARBA00022741"/>
    </source>
</evidence>
<dbReference type="PANTHER" id="PTHR43335">
    <property type="entry name" value="ABC TRANSPORTER, ATP-BINDING PROTEIN"/>
    <property type="match status" value="1"/>
</dbReference>
<dbReference type="PROSITE" id="PS00211">
    <property type="entry name" value="ABC_TRANSPORTER_1"/>
    <property type="match status" value="1"/>
</dbReference>
<dbReference type="InterPro" id="IPR027417">
    <property type="entry name" value="P-loop_NTPase"/>
</dbReference>
<evidence type="ECO:0000256" key="4">
    <source>
        <dbReference type="ARBA" id="ARBA00022840"/>
    </source>
</evidence>
<proteinExistence type="inferred from homology"/>
<dbReference type="GO" id="GO:0005524">
    <property type="term" value="F:ATP binding"/>
    <property type="evidence" value="ECO:0007669"/>
    <property type="project" value="UniProtKB-KW"/>
</dbReference>
<dbReference type="SUPFAM" id="SSF52540">
    <property type="entry name" value="P-loop containing nucleoside triphosphate hydrolases"/>
    <property type="match status" value="1"/>
</dbReference>
<dbReference type="PROSITE" id="PS50893">
    <property type="entry name" value="ABC_TRANSPORTER_2"/>
    <property type="match status" value="1"/>
</dbReference>